<protein>
    <recommendedName>
        <fullName evidence="15">Poly [ADP-ribose] polymerase</fullName>
        <shortName evidence="15">PARP</shortName>
        <ecNumber evidence="15">2.4.2.-</ecNumber>
    </recommendedName>
</protein>
<dbReference type="SUPFAM" id="SSF56399">
    <property type="entry name" value="ADP-ribosylation"/>
    <property type="match status" value="1"/>
</dbReference>
<accession>A0A151ZK93</accession>
<dbReference type="PROSITE" id="PS51977">
    <property type="entry name" value="WGR"/>
    <property type="match status" value="1"/>
</dbReference>
<comment type="caution">
    <text evidence="21">The sequence shown here is derived from an EMBL/GenBank/DDBJ whole genome shotgun (WGS) entry which is preliminary data.</text>
</comment>
<keyword evidence="2 15" id="KW-0328">Glycosyltransferase</keyword>
<proteinExistence type="inferred from homology"/>
<feature type="domain" description="WGR" evidence="20">
    <location>
        <begin position="219"/>
        <end position="318"/>
    </location>
</feature>
<dbReference type="InterPro" id="IPR050800">
    <property type="entry name" value="ARTD/PARP"/>
</dbReference>
<dbReference type="SUPFAM" id="SSF47587">
    <property type="entry name" value="Domain of poly(ADP-ribose) polymerase"/>
    <property type="match status" value="1"/>
</dbReference>
<evidence type="ECO:0000256" key="2">
    <source>
        <dbReference type="ARBA" id="ARBA00022676"/>
    </source>
</evidence>
<keyword evidence="5" id="KW-0479">Metal-binding</keyword>
<dbReference type="SUPFAM" id="SSF52113">
    <property type="entry name" value="BRCT domain"/>
    <property type="match status" value="1"/>
</dbReference>
<dbReference type="Gene3D" id="3.90.228.10">
    <property type="match status" value="1"/>
</dbReference>
<dbReference type="InterPro" id="IPR008893">
    <property type="entry name" value="WGR_domain"/>
</dbReference>
<feature type="compositionally biased region" description="Acidic residues" evidence="16">
    <location>
        <begin position="114"/>
        <end position="124"/>
    </location>
</feature>
<feature type="domain" description="PARP alpha-helical" evidence="19">
    <location>
        <begin position="345"/>
        <end position="463"/>
    </location>
</feature>
<evidence type="ECO:0000256" key="14">
    <source>
        <dbReference type="ARBA" id="ARBA00033987"/>
    </source>
</evidence>
<dbReference type="PANTHER" id="PTHR10459">
    <property type="entry name" value="DNA LIGASE"/>
    <property type="match status" value="1"/>
</dbReference>
<evidence type="ECO:0000259" key="19">
    <source>
        <dbReference type="PROSITE" id="PS51060"/>
    </source>
</evidence>
<evidence type="ECO:0000259" key="18">
    <source>
        <dbReference type="PROSITE" id="PS51059"/>
    </source>
</evidence>
<dbReference type="EMBL" id="LODT01000022">
    <property type="protein sequence ID" value="KYQ94403.1"/>
    <property type="molecule type" value="Genomic_DNA"/>
</dbReference>
<dbReference type="InParanoid" id="A0A151ZK93"/>
<dbReference type="InterPro" id="IPR012317">
    <property type="entry name" value="Poly(ADP-ribose)pol_cat_dom"/>
</dbReference>
<feature type="domain" description="PARP catalytic" evidence="18">
    <location>
        <begin position="471"/>
        <end position="689"/>
    </location>
</feature>
<evidence type="ECO:0000256" key="12">
    <source>
        <dbReference type="ARBA" id="ARBA00023242"/>
    </source>
</evidence>
<dbReference type="PANTHER" id="PTHR10459:SF104">
    <property type="entry name" value="POLY [ADP-RIBOSE] POLYMERASE"/>
    <property type="match status" value="1"/>
</dbReference>
<keyword evidence="8" id="KW-0863">Zinc-finger</keyword>
<organism evidence="21 22">
    <name type="scientific">Tieghemostelium lacteum</name>
    <name type="common">Slime mold</name>
    <name type="synonym">Dictyostelium lacteum</name>
    <dbReference type="NCBI Taxonomy" id="361077"/>
    <lineage>
        <taxon>Eukaryota</taxon>
        <taxon>Amoebozoa</taxon>
        <taxon>Evosea</taxon>
        <taxon>Eumycetozoa</taxon>
        <taxon>Dictyostelia</taxon>
        <taxon>Dictyosteliales</taxon>
        <taxon>Raperosteliaceae</taxon>
        <taxon>Tieghemostelium</taxon>
    </lineage>
</organism>
<dbReference type="FunCoup" id="A0A151ZK93">
    <property type="interactions" value="383"/>
</dbReference>
<keyword evidence="11" id="KW-0238">DNA-binding</keyword>
<keyword evidence="3 15" id="KW-0808">Transferase</keyword>
<evidence type="ECO:0000256" key="16">
    <source>
        <dbReference type="SAM" id="MobiDB-lite"/>
    </source>
</evidence>
<evidence type="ECO:0000256" key="15">
    <source>
        <dbReference type="RuleBase" id="RU362114"/>
    </source>
</evidence>
<evidence type="ECO:0000256" key="10">
    <source>
        <dbReference type="ARBA" id="ARBA00023027"/>
    </source>
</evidence>
<dbReference type="GO" id="GO:0003677">
    <property type="term" value="F:DNA binding"/>
    <property type="evidence" value="ECO:0007669"/>
    <property type="project" value="UniProtKB-KW"/>
</dbReference>
<dbReference type="PROSITE" id="PS51060">
    <property type="entry name" value="PARP_ALPHA_HD"/>
    <property type="match status" value="1"/>
</dbReference>
<evidence type="ECO:0000313" key="22">
    <source>
        <dbReference type="Proteomes" id="UP000076078"/>
    </source>
</evidence>
<keyword evidence="10 15" id="KW-0520">NAD</keyword>
<dbReference type="PROSITE" id="PS50172">
    <property type="entry name" value="BRCT"/>
    <property type="match status" value="1"/>
</dbReference>
<evidence type="ECO:0000259" key="20">
    <source>
        <dbReference type="PROSITE" id="PS51977"/>
    </source>
</evidence>
<evidence type="ECO:0000256" key="11">
    <source>
        <dbReference type="ARBA" id="ARBA00023125"/>
    </source>
</evidence>
<dbReference type="OrthoDB" id="429950at2759"/>
<dbReference type="InterPro" id="IPR004102">
    <property type="entry name" value="Poly(ADP-ribose)pol_reg_dom"/>
</dbReference>
<feature type="region of interest" description="Disordered" evidence="16">
    <location>
        <begin position="110"/>
        <end position="199"/>
    </location>
</feature>
<dbReference type="Gene3D" id="3.40.50.10190">
    <property type="entry name" value="BRCT domain"/>
    <property type="match status" value="1"/>
</dbReference>
<feature type="compositionally biased region" description="Acidic residues" evidence="16">
    <location>
        <begin position="184"/>
        <end position="197"/>
    </location>
</feature>
<evidence type="ECO:0000259" key="17">
    <source>
        <dbReference type="PROSITE" id="PS50172"/>
    </source>
</evidence>
<dbReference type="EC" id="2.4.2.-" evidence="15"/>
<evidence type="ECO:0000256" key="6">
    <source>
        <dbReference type="ARBA" id="ARBA00022737"/>
    </source>
</evidence>
<dbReference type="Proteomes" id="UP000076078">
    <property type="component" value="Unassembled WGS sequence"/>
</dbReference>
<dbReference type="InterPro" id="IPR036420">
    <property type="entry name" value="BRCT_dom_sf"/>
</dbReference>
<comment type="similarity">
    <text evidence="13">Belongs to the ARTD/PARP family.</text>
</comment>
<dbReference type="Pfam" id="PF00644">
    <property type="entry name" value="PARP"/>
    <property type="match status" value="1"/>
</dbReference>
<keyword evidence="9" id="KW-0862">Zinc</keyword>
<evidence type="ECO:0000256" key="4">
    <source>
        <dbReference type="ARBA" id="ARBA00022695"/>
    </source>
</evidence>
<dbReference type="STRING" id="361077.A0A151ZK93"/>
<keyword evidence="6" id="KW-0677">Repeat</keyword>
<dbReference type="InterPro" id="IPR036616">
    <property type="entry name" value="Poly(ADP-ribose)pol_reg_dom_sf"/>
</dbReference>
<feature type="compositionally biased region" description="Low complexity" evidence="16">
    <location>
        <begin position="125"/>
        <end position="140"/>
    </location>
</feature>
<comment type="catalytic activity">
    <reaction evidence="14">
        <text>NAD(+) + (ADP-D-ribosyl)n-acceptor = nicotinamide + (ADP-D-ribosyl)n+1-acceptor + H(+).</text>
        <dbReference type="EC" id="2.4.2.30"/>
    </reaction>
</comment>
<name>A0A151ZK93_TIELA</name>
<dbReference type="Pfam" id="PF02877">
    <property type="entry name" value="PARP_reg"/>
    <property type="match status" value="1"/>
</dbReference>
<evidence type="ECO:0000256" key="3">
    <source>
        <dbReference type="ARBA" id="ARBA00022679"/>
    </source>
</evidence>
<dbReference type="FunFam" id="1.20.142.10:FF:000002">
    <property type="entry name" value="Poly [ADP-ribose] polymerase"/>
    <property type="match status" value="1"/>
</dbReference>
<evidence type="ECO:0000256" key="8">
    <source>
        <dbReference type="ARBA" id="ARBA00022771"/>
    </source>
</evidence>
<dbReference type="GO" id="GO:0008270">
    <property type="term" value="F:zinc ion binding"/>
    <property type="evidence" value="ECO:0007669"/>
    <property type="project" value="UniProtKB-KW"/>
</dbReference>
<dbReference type="Pfam" id="PF00533">
    <property type="entry name" value="BRCT"/>
    <property type="match status" value="1"/>
</dbReference>
<dbReference type="AlphaFoldDB" id="A0A151ZK93"/>
<dbReference type="GO" id="GO:0070212">
    <property type="term" value="P:protein poly-ADP-ribosylation"/>
    <property type="evidence" value="ECO:0007669"/>
    <property type="project" value="TreeGrafter"/>
</dbReference>
<evidence type="ECO:0000256" key="9">
    <source>
        <dbReference type="ARBA" id="ARBA00022833"/>
    </source>
</evidence>
<dbReference type="GO" id="GO:0016779">
    <property type="term" value="F:nucleotidyltransferase activity"/>
    <property type="evidence" value="ECO:0007669"/>
    <property type="project" value="UniProtKB-KW"/>
</dbReference>
<gene>
    <name evidence="21" type="ORF">DLAC_04700</name>
</gene>
<reference evidence="21 22" key="1">
    <citation type="submission" date="2015-12" db="EMBL/GenBank/DDBJ databases">
        <title>Dictyostelia acquired genes for synthesis and detection of signals that induce cell-type specialization by lateral gene transfer from prokaryotes.</title>
        <authorList>
            <person name="Gloeckner G."/>
            <person name="Schaap P."/>
        </authorList>
    </citation>
    <scope>NUCLEOTIDE SEQUENCE [LARGE SCALE GENOMIC DNA]</scope>
    <source>
        <strain evidence="21 22">TK</strain>
    </source>
</reference>
<feature type="compositionally biased region" description="Acidic residues" evidence="16">
    <location>
        <begin position="154"/>
        <end position="165"/>
    </location>
</feature>
<comment type="subcellular location">
    <subcellularLocation>
        <location evidence="1">Nucleus</location>
    </subcellularLocation>
</comment>
<evidence type="ECO:0000256" key="1">
    <source>
        <dbReference type="ARBA" id="ARBA00004123"/>
    </source>
</evidence>
<dbReference type="SMART" id="SM00773">
    <property type="entry name" value="WGR"/>
    <property type="match status" value="1"/>
</dbReference>
<dbReference type="PROSITE" id="PS51059">
    <property type="entry name" value="PARP_CATALYTIC"/>
    <property type="match status" value="1"/>
</dbReference>
<dbReference type="Gene3D" id="1.20.142.10">
    <property type="entry name" value="Poly(ADP-ribose) polymerase, regulatory domain"/>
    <property type="match status" value="1"/>
</dbReference>
<evidence type="ECO:0000256" key="13">
    <source>
        <dbReference type="ARBA" id="ARBA00024347"/>
    </source>
</evidence>
<dbReference type="InterPro" id="IPR001357">
    <property type="entry name" value="BRCT_dom"/>
</dbReference>
<dbReference type="GO" id="GO:0003950">
    <property type="term" value="F:NAD+ poly-ADP-ribosyltransferase activity"/>
    <property type="evidence" value="ECO:0007669"/>
    <property type="project" value="UniProtKB-UniRule"/>
</dbReference>
<sequence length="689" mass="77929">MPPKRNREESKATDATTSIFKGIVFNFSGTFSVPQGKLSKLVESYGGASASSLNKSVTHFVTNAESVKQKSKATVLKAIEQKLIIVGEQYIHKCIEAGKKLDEKDFILDGSKVDEEEEEEEEQEGGTAKTTTTTTTTTTTSSRPKRVLTPMTQQDDDEEEEESEDEEKKTATKTRKKAQPEVTSDLEDSDEESEDEENKVTIRVKNGVAVDQYVQDKDEWHVYINGKNVYDATLNQTEIATNNNKFYIIQLLESDKPGPSGHRYKVFNRWGREGLKGKFVETPGTLASLTTDFAKKFYDKTKNVFSNRDKFQKVKGKYDMIELDYSSAKEEPKKEKKKPVTHKKECDLDDRVQDLLKLIFDVKMMKQTLIDAQFDIKKSPLGKLSKKQILKGYEVLKRIEAVLDGKSKENLTDLSSAFYTQIPHVSEVVMRPPPVISNAVMLKQKLSLLESLGDIEIATTLIKESEQDESNILDAYYKKLKAHIDPLDTSSEEFKLIEKYIKNTHQGTTPTIVNIFRLEREGEKQRFEPSKASIGNRKLLWHGSRLTNFVGIISTGLRIAPPEAPVSGYRFGKGIYFADIMSLSSAYCRVSGTSDFCMLLGDVSLGKTADLYKDTYMEKPQPGSHSTLALGRIEPDPKDFHDHPDGFVIPYGKIIDSPYKNQQVSCKEHQYVVYNVDQVNLRYLLHLKN</sequence>
<dbReference type="SMART" id="SM00292">
    <property type="entry name" value="BRCT"/>
    <property type="match status" value="1"/>
</dbReference>
<evidence type="ECO:0000256" key="5">
    <source>
        <dbReference type="ARBA" id="ARBA00022723"/>
    </source>
</evidence>
<keyword evidence="4" id="KW-0548">Nucleotidyltransferase</keyword>
<dbReference type="GO" id="GO:0005730">
    <property type="term" value="C:nucleolus"/>
    <property type="evidence" value="ECO:0007669"/>
    <property type="project" value="TreeGrafter"/>
</dbReference>
<dbReference type="OMA" id="QGENDRF"/>
<keyword evidence="12" id="KW-0539">Nucleus</keyword>
<dbReference type="SUPFAM" id="SSF142921">
    <property type="entry name" value="WGR domain-like"/>
    <property type="match status" value="1"/>
</dbReference>
<keyword evidence="22" id="KW-1185">Reference proteome</keyword>
<dbReference type="GO" id="GO:1990404">
    <property type="term" value="F:NAD+-protein mono-ADP-ribosyltransferase activity"/>
    <property type="evidence" value="ECO:0007669"/>
    <property type="project" value="TreeGrafter"/>
</dbReference>
<evidence type="ECO:0000313" key="21">
    <source>
        <dbReference type="EMBL" id="KYQ94403.1"/>
    </source>
</evidence>
<dbReference type="Pfam" id="PF05406">
    <property type="entry name" value="WGR"/>
    <property type="match status" value="1"/>
</dbReference>
<dbReference type="GO" id="GO:0006302">
    <property type="term" value="P:double-strand break repair"/>
    <property type="evidence" value="ECO:0007669"/>
    <property type="project" value="TreeGrafter"/>
</dbReference>
<feature type="domain" description="BRCT" evidence="17">
    <location>
        <begin position="15"/>
        <end position="108"/>
    </location>
</feature>
<dbReference type="InterPro" id="IPR036930">
    <property type="entry name" value="WGR_dom_sf"/>
</dbReference>
<evidence type="ECO:0000256" key="7">
    <source>
        <dbReference type="ARBA" id="ARBA00022765"/>
    </source>
</evidence>
<keyword evidence="7" id="KW-0013">ADP-ribosylation</keyword>
<dbReference type="CDD" id="cd01437">
    <property type="entry name" value="parp_like"/>
    <property type="match status" value="1"/>
</dbReference>